<accession>A0A699HBA4</accession>
<evidence type="ECO:0000313" key="1">
    <source>
        <dbReference type="EMBL" id="GEX80588.1"/>
    </source>
</evidence>
<sequence>DYETEQDAFDQEALRMTLEEKAMYKRMDKDMLKEQMAEEEWVRNIDYYHPSNWTQEEESFDHESYNKNVNTLDANVQTQESVAANMSNRGEIGFRLGDYEAEELGKQLAEPIVAVAPSAEPTASTTHTDK</sequence>
<dbReference type="AlphaFoldDB" id="A0A699HBA4"/>
<feature type="non-terminal residue" evidence="1">
    <location>
        <position position="1"/>
    </location>
</feature>
<proteinExistence type="predicted"/>
<name>A0A699HBA4_TANCI</name>
<comment type="caution">
    <text evidence="1">The sequence shown here is derived from an EMBL/GenBank/DDBJ whole genome shotgun (WGS) entry which is preliminary data.</text>
</comment>
<organism evidence="1">
    <name type="scientific">Tanacetum cinerariifolium</name>
    <name type="common">Dalmatian daisy</name>
    <name type="synonym">Chrysanthemum cinerariifolium</name>
    <dbReference type="NCBI Taxonomy" id="118510"/>
    <lineage>
        <taxon>Eukaryota</taxon>
        <taxon>Viridiplantae</taxon>
        <taxon>Streptophyta</taxon>
        <taxon>Embryophyta</taxon>
        <taxon>Tracheophyta</taxon>
        <taxon>Spermatophyta</taxon>
        <taxon>Magnoliopsida</taxon>
        <taxon>eudicotyledons</taxon>
        <taxon>Gunneridae</taxon>
        <taxon>Pentapetalae</taxon>
        <taxon>asterids</taxon>
        <taxon>campanulids</taxon>
        <taxon>Asterales</taxon>
        <taxon>Asteraceae</taxon>
        <taxon>Asteroideae</taxon>
        <taxon>Anthemideae</taxon>
        <taxon>Anthemidinae</taxon>
        <taxon>Tanacetum</taxon>
    </lineage>
</organism>
<reference evidence="1" key="1">
    <citation type="journal article" date="2019" name="Sci. Rep.">
        <title>Draft genome of Tanacetum cinerariifolium, the natural source of mosquito coil.</title>
        <authorList>
            <person name="Yamashiro T."/>
            <person name="Shiraishi A."/>
            <person name="Satake H."/>
            <person name="Nakayama K."/>
        </authorList>
    </citation>
    <scope>NUCLEOTIDE SEQUENCE</scope>
</reference>
<dbReference type="EMBL" id="BKCJ010131322">
    <property type="protein sequence ID" value="GEX80588.1"/>
    <property type="molecule type" value="Genomic_DNA"/>
</dbReference>
<gene>
    <name evidence="1" type="ORF">Tci_352563</name>
</gene>
<protein>
    <submittedName>
        <fullName evidence="1">Uncharacterized protein</fullName>
    </submittedName>
</protein>